<evidence type="ECO:0000256" key="1">
    <source>
        <dbReference type="ARBA" id="ARBA00004613"/>
    </source>
</evidence>
<sequence>MDGSALGFQLFNASLEMYIHLAYDNPGENIVYSPFSISVLLSMLLVGARGNTAKELSNLLHAGDEAGDNIRGFSQFICGLSTPDIIFRVANRLYSARQYRVQEDYATVLEEFYRAGIESVDFTRNPDDIRKEVNEWVSEKTNSKIQNLLGPGSVDEGTKLILVNAIYFKANWVYLFNPRDTSSDDFHLDAQNTVQVEMMSQEGEYAVSDSWETNCRVLEMPYKGGEYSMVIVLPNEIDGLTSLEERLAEYDLRSLLNGLETKPLVQLSIPKFKVQKKVGMNDVLRALGVKDLFDNERADLSGIFDNGSPSVSGIIHEAVVEVNENGTVAAAASAALLVGSAGPSRNERIKFIADHPFLFLIKRNQGNLILFMGSVRNPKA</sequence>
<evidence type="ECO:0000256" key="5">
    <source>
        <dbReference type="ARBA" id="ARBA00022900"/>
    </source>
</evidence>
<protein>
    <recommendedName>
        <fullName evidence="8">Serpin domain-containing protein</fullName>
    </recommendedName>
</protein>
<keyword evidence="10" id="KW-1185">Reference proteome</keyword>
<dbReference type="SUPFAM" id="SSF56574">
    <property type="entry name" value="Serpins"/>
    <property type="match status" value="1"/>
</dbReference>
<keyword evidence="3" id="KW-0964">Secreted</keyword>
<dbReference type="InterPro" id="IPR036186">
    <property type="entry name" value="Serpin_sf"/>
</dbReference>
<dbReference type="PANTHER" id="PTHR11461">
    <property type="entry name" value="SERINE PROTEASE INHIBITOR, SERPIN"/>
    <property type="match status" value="1"/>
</dbReference>
<accession>A0AAQ4DIW4</accession>
<feature type="domain" description="Serpin" evidence="8">
    <location>
        <begin position="15"/>
        <end position="378"/>
    </location>
</feature>
<keyword evidence="5" id="KW-0722">Serine protease inhibitor</keyword>
<dbReference type="PROSITE" id="PS00284">
    <property type="entry name" value="SERPIN"/>
    <property type="match status" value="1"/>
</dbReference>
<keyword evidence="4" id="KW-0646">Protease inhibitor</keyword>
<dbReference type="InterPro" id="IPR000215">
    <property type="entry name" value="Serpin_fam"/>
</dbReference>
<dbReference type="GO" id="GO:0004867">
    <property type="term" value="F:serine-type endopeptidase inhibitor activity"/>
    <property type="evidence" value="ECO:0007669"/>
    <property type="project" value="UniProtKB-KW"/>
</dbReference>
<comment type="caution">
    <text evidence="9">The sequence shown here is derived from an EMBL/GenBank/DDBJ whole genome shotgun (WGS) entry which is preliminary data.</text>
</comment>
<dbReference type="Proteomes" id="UP001321473">
    <property type="component" value="Unassembled WGS sequence"/>
</dbReference>
<dbReference type="PANTHER" id="PTHR11461:SF211">
    <property type="entry name" value="GH10112P-RELATED"/>
    <property type="match status" value="1"/>
</dbReference>
<comment type="similarity">
    <text evidence="2 7">Belongs to the serpin family.</text>
</comment>
<gene>
    <name evidence="9" type="ORF">V5799_026330</name>
</gene>
<dbReference type="Gene3D" id="2.30.39.10">
    <property type="entry name" value="Alpha-1-antitrypsin, domain 1"/>
    <property type="match status" value="1"/>
</dbReference>
<dbReference type="Pfam" id="PF00079">
    <property type="entry name" value="Serpin"/>
    <property type="match status" value="1"/>
</dbReference>
<dbReference type="EMBL" id="JARKHS020030113">
    <property type="protein sequence ID" value="KAK8762404.1"/>
    <property type="molecule type" value="Genomic_DNA"/>
</dbReference>
<evidence type="ECO:0000256" key="7">
    <source>
        <dbReference type="RuleBase" id="RU000411"/>
    </source>
</evidence>
<dbReference type="SMART" id="SM00093">
    <property type="entry name" value="SERPIN"/>
    <property type="match status" value="1"/>
</dbReference>
<comment type="subcellular location">
    <subcellularLocation>
        <location evidence="1">Secreted</location>
    </subcellularLocation>
</comment>
<evidence type="ECO:0000256" key="3">
    <source>
        <dbReference type="ARBA" id="ARBA00022525"/>
    </source>
</evidence>
<dbReference type="Gene3D" id="3.30.497.10">
    <property type="entry name" value="Antithrombin, subunit I, domain 2"/>
    <property type="match status" value="1"/>
</dbReference>
<reference evidence="9 10" key="1">
    <citation type="journal article" date="2023" name="Arcadia Sci">
        <title>De novo assembly of a long-read Amblyomma americanum tick genome.</title>
        <authorList>
            <person name="Chou S."/>
            <person name="Poskanzer K.E."/>
            <person name="Rollins M."/>
            <person name="Thuy-Boun P.S."/>
        </authorList>
    </citation>
    <scope>NUCLEOTIDE SEQUENCE [LARGE SCALE GENOMIC DNA]</scope>
    <source>
        <strain evidence="9">F_SG_1</strain>
        <tissue evidence="9">Salivary glands</tissue>
    </source>
</reference>
<organism evidence="9 10">
    <name type="scientific">Amblyomma americanum</name>
    <name type="common">Lone star tick</name>
    <dbReference type="NCBI Taxonomy" id="6943"/>
    <lineage>
        <taxon>Eukaryota</taxon>
        <taxon>Metazoa</taxon>
        <taxon>Ecdysozoa</taxon>
        <taxon>Arthropoda</taxon>
        <taxon>Chelicerata</taxon>
        <taxon>Arachnida</taxon>
        <taxon>Acari</taxon>
        <taxon>Parasitiformes</taxon>
        <taxon>Ixodida</taxon>
        <taxon>Ixodoidea</taxon>
        <taxon>Ixodidae</taxon>
        <taxon>Amblyomminae</taxon>
        <taxon>Amblyomma</taxon>
    </lineage>
</organism>
<dbReference type="AlphaFoldDB" id="A0AAQ4DIW4"/>
<evidence type="ECO:0000256" key="2">
    <source>
        <dbReference type="ARBA" id="ARBA00009500"/>
    </source>
</evidence>
<dbReference type="InterPro" id="IPR042185">
    <property type="entry name" value="Serpin_sf_2"/>
</dbReference>
<name>A0AAQ4DIW4_AMBAM</name>
<dbReference type="CDD" id="cd00172">
    <property type="entry name" value="serpin"/>
    <property type="match status" value="1"/>
</dbReference>
<proteinExistence type="inferred from homology"/>
<dbReference type="GO" id="GO:0005615">
    <property type="term" value="C:extracellular space"/>
    <property type="evidence" value="ECO:0007669"/>
    <property type="project" value="InterPro"/>
</dbReference>
<evidence type="ECO:0000256" key="4">
    <source>
        <dbReference type="ARBA" id="ARBA00022690"/>
    </source>
</evidence>
<evidence type="ECO:0000256" key="6">
    <source>
        <dbReference type="ARBA" id="ARBA00023180"/>
    </source>
</evidence>
<dbReference type="InterPro" id="IPR023796">
    <property type="entry name" value="Serpin_dom"/>
</dbReference>
<dbReference type="InterPro" id="IPR042178">
    <property type="entry name" value="Serpin_sf_1"/>
</dbReference>
<evidence type="ECO:0000313" key="10">
    <source>
        <dbReference type="Proteomes" id="UP001321473"/>
    </source>
</evidence>
<dbReference type="InterPro" id="IPR023795">
    <property type="entry name" value="Serpin_CS"/>
</dbReference>
<evidence type="ECO:0000259" key="8">
    <source>
        <dbReference type="SMART" id="SM00093"/>
    </source>
</evidence>
<keyword evidence="6" id="KW-0325">Glycoprotein</keyword>
<evidence type="ECO:0000313" key="9">
    <source>
        <dbReference type="EMBL" id="KAK8762404.1"/>
    </source>
</evidence>